<dbReference type="AlphaFoldDB" id="E3T6G9"/>
<dbReference type="EMBL" id="GU260704">
    <property type="protein sequence ID" value="ADC35913.1"/>
    <property type="molecule type" value="Genomic_DNA"/>
</dbReference>
<name>E3T6G9_9BACT</name>
<proteinExistence type="predicted"/>
<reference evidence="1" key="1">
    <citation type="submission" date="2009-12" db="EMBL/GenBank/DDBJ databases">
        <authorList>
            <person name="Kielak A."/>
            <person name="van Veen J.A."/>
            <person name="Kowalchuk G.A."/>
        </authorList>
    </citation>
    <scope>NUCLEOTIDE SEQUENCE</scope>
</reference>
<accession>E3T6G9</accession>
<reference evidence="1" key="2">
    <citation type="journal article" date="2010" name="Appl. Environ. Microbiol.">
        <title>Comparative analysis of acidobacterial genomic fragments from terrestrial and aquatic metagenomic libraries, with emphasis on acidobacteria subdivision 6.</title>
        <authorList>
            <person name="Kielak A.M."/>
            <person name="van Veen J.A."/>
            <person name="Kowalchuk G.A."/>
        </authorList>
    </citation>
    <scope>NUCLEOTIDE SEQUENCE</scope>
</reference>
<organism evidence="1">
    <name type="scientific">uncultured bacterium 59</name>
    <dbReference type="NCBI Taxonomy" id="698390"/>
    <lineage>
        <taxon>Bacteria</taxon>
        <taxon>environmental samples</taxon>
    </lineage>
</organism>
<sequence>MLRRRDDVRDVRHELAAVAREGIVAVLLGARLQLRTDNHGADFDRVALQIGNDDIRLV</sequence>
<evidence type="ECO:0000313" key="1">
    <source>
        <dbReference type="EMBL" id="ADC35913.1"/>
    </source>
</evidence>
<protein>
    <submittedName>
        <fullName evidence="1">Uncharacterized protein</fullName>
    </submittedName>
</protein>